<dbReference type="OrthoDB" id="2060074at2"/>
<accession>A0A1H5JIC7</accession>
<sequence length="475" mass="51400">MGAAAVAAPGLLSACSSGDSGSAPTGNSDVTLRAAIVPDPPGAAEFYRTQFDAFTENTGIRVEVLENPSDQQINAIELMYQQGNPPDVFRAQGSANLDRFFDRGFTAAMDDFIDDDFVARFPAGSLDPLTSGLHCDGQLHSLPLVSSRWSAGGFLIYNSQLLSENGFDSPPETLEELDEMARAITAGGGGDVFGFALREALINEMNDIIGTRAPASLWLDGVNYQTGRANTSHEGMVESVEFIRRLAADQVIQPGWESWTQQRAFTEFARGSIGMYVGAAWHINEINALNADIDFGVVAFPAPASGRTAYTGLASSFTPIWSMSSESEHPEEAWQLMDFLVSEDFQRAYFEKFRSFTAVESAWREADLSEQEDGIRVAQDESMRRSPSARVNGPGPQALAAAISGNPDIKPGAKVIEAITRNEDFAPKAAQLDAQIEAFIDAQIAEISAGGQDVSWEDLTFSDYDPMTDWTPPRS</sequence>
<dbReference type="InterPro" id="IPR006059">
    <property type="entry name" value="SBP"/>
</dbReference>
<reference evidence="2" key="1">
    <citation type="submission" date="2016-10" db="EMBL/GenBank/DDBJ databases">
        <authorList>
            <person name="Varghese N."/>
            <person name="Submissions S."/>
        </authorList>
    </citation>
    <scope>NUCLEOTIDE SEQUENCE [LARGE SCALE GENOMIC DNA]</scope>
    <source>
        <strain evidence="2">DSM 45237</strain>
    </source>
</reference>
<dbReference type="PANTHER" id="PTHR43649">
    <property type="entry name" value="ARABINOSE-BINDING PROTEIN-RELATED"/>
    <property type="match status" value="1"/>
</dbReference>
<dbReference type="AlphaFoldDB" id="A0A1H5JIC7"/>
<dbReference type="RefSeq" id="WP_069111025.1">
    <property type="nucleotide sequence ID" value="NZ_FNUC01000003.1"/>
</dbReference>
<name>A0A1H5JIC7_9ACTN</name>
<evidence type="ECO:0000313" key="2">
    <source>
        <dbReference type="Proteomes" id="UP000181980"/>
    </source>
</evidence>
<organism evidence="1 2">
    <name type="scientific">Jiangella alba</name>
    <dbReference type="NCBI Taxonomy" id="561176"/>
    <lineage>
        <taxon>Bacteria</taxon>
        <taxon>Bacillati</taxon>
        <taxon>Actinomycetota</taxon>
        <taxon>Actinomycetes</taxon>
        <taxon>Jiangellales</taxon>
        <taxon>Jiangellaceae</taxon>
        <taxon>Jiangella</taxon>
    </lineage>
</organism>
<protein>
    <submittedName>
        <fullName evidence="1">Extracellular solute-binding protein</fullName>
    </submittedName>
</protein>
<dbReference type="SUPFAM" id="SSF53850">
    <property type="entry name" value="Periplasmic binding protein-like II"/>
    <property type="match status" value="1"/>
</dbReference>
<gene>
    <name evidence="1" type="ORF">SAMN04488561_1588</name>
</gene>
<evidence type="ECO:0000313" key="1">
    <source>
        <dbReference type="EMBL" id="SEE51997.1"/>
    </source>
</evidence>
<dbReference type="STRING" id="561176.SAMN04488561_1588"/>
<dbReference type="EMBL" id="FNUC01000003">
    <property type="protein sequence ID" value="SEE51997.1"/>
    <property type="molecule type" value="Genomic_DNA"/>
</dbReference>
<keyword evidence="2" id="KW-1185">Reference proteome</keyword>
<dbReference type="Proteomes" id="UP000181980">
    <property type="component" value="Unassembled WGS sequence"/>
</dbReference>
<proteinExistence type="predicted"/>
<dbReference type="PANTHER" id="PTHR43649:SF12">
    <property type="entry name" value="DIACETYLCHITOBIOSE BINDING PROTEIN DASA"/>
    <property type="match status" value="1"/>
</dbReference>
<dbReference type="Pfam" id="PF13416">
    <property type="entry name" value="SBP_bac_8"/>
    <property type="match status" value="1"/>
</dbReference>
<dbReference type="InterPro" id="IPR050490">
    <property type="entry name" value="Bact_solute-bd_prot1"/>
</dbReference>
<dbReference type="Gene3D" id="3.40.190.10">
    <property type="entry name" value="Periplasmic binding protein-like II"/>
    <property type="match status" value="1"/>
</dbReference>